<dbReference type="PATRIC" id="fig|1423755.3.peg.362"/>
<dbReference type="RefSeq" id="WP_025022660.1">
    <property type="nucleotide sequence ID" value="NZ_AZGD01000011.1"/>
</dbReference>
<dbReference type="OrthoDB" id="9810350at2"/>
<dbReference type="PANTHER" id="PTHR30266">
    <property type="entry name" value="MECHANOSENSITIVE CHANNEL MSCL"/>
    <property type="match status" value="1"/>
</dbReference>
<feature type="transmembrane region" description="Helical" evidence="10">
    <location>
        <begin position="12"/>
        <end position="35"/>
    </location>
</feature>
<dbReference type="EMBL" id="AZGD01000011">
    <property type="protein sequence ID" value="KRM20164.1"/>
    <property type="molecule type" value="Genomic_DNA"/>
</dbReference>
<dbReference type="InterPro" id="IPR037673">
    <property type="entry name" value="MSC/AndL"/>
</dbReference>
<evidence type="ECO:0000256" key="5">
    <source>
        <dbReference type="ARBA" id="ARBA00022692"/>
    </source>
</evidence>
<protein>
    <recommendedName>
        <fullName evidence="10">Large-conductance mechanosensitive channel</fullName>
    </recommendedName>
</protein>
<proteinExistence type="inferred from homology"/>
<evidence type="ECO:0000256" key="9">
    <source>
        <dbReference type="ARBA" id="ARBA00023303"/>
    </source>
</evidence>
<dbReference type="eggNOG" id="COG1970">
    <property type="taxonomic scope" value="Bacteria"/>
</dbReference>
<evidence type="ECO:0000256" key="7">
    <source>
        <dbReference type="ARBA" id="ARBA00023065"/>
    </source>
</evidence>
<dbReference type="Proteomes" id="UP000051054">
    <property type="component" value="Unassembled WGS sequence"/>
</dbReference>
<comment type="subunit">
    <text evidence="10">Homopentamer.</text>
</comment>
<sequence>MLKDLKEFLLKGNILDLAVAVVMGAAFNAIITSLVKDLITPLILNPALKAAHVEDIAGLSWNGIAYGSFLSAVINFLIVGTTLFFVVRAAEKAAALGKKQAEEAAEEAAKEPTQEELLAEIRDLLAKK</sequence>
<dbReference type="AlphaFoldDB" id="A0A0R1WVV0"/>
<evidence type="ECO:0000256" key="8">
    <source>
        <dbReference type="ARBA" id="ARBA00023136"/>
    </source>
</evidence>
<reference evidence="11 12" key="1">
    <citation type="journal article" date="2015" name="Genome Announc.">
        <title>Expanding the biotechnology potential of lactobacilli through comparative genomics of 213 strains and associated genera.</title>
        <authorList>
            <person name="Sun Z."/>
            <person name="Harris H.M."/>
            <person name="McCann A."/>
            <person name="Guo C."/>
            <person name="Argimon S."/>
            <person name="Zhang W."/>
            <person name="Yang X."/>
            <person name="Jeffery I.B."/>
            <person name="Cooney J.C."/>
            <person name="Kagawa T.F."/>
            <person name="Liu W."/>
            <person name="Song Y."/>
            <person name="Salvetti E."/>
            <person name="Wrobel A."/>
            <person name="Rasinkangas P."/>
            <person name="Parkhill J."/>
            <person name="Rea M.C."/>
            <person name="O'Sullivan O."/>
            <person name="Ritari J."/>
            <person name="Douillard F.P."/>
            <person name="Paul Ross R."/>
            <person name="Yang R."/>
            <person name="Briner A.E."/>
            <person name="Felis G.E."/>
            <person name="de Vos W.M."/>
            <person name="Barrangou R."/>
            <person name="Klaenhammer T.R."/>
            <person name="Caufield P.W."/>
            <person name="Cui Y."/>
            <person name="Zhang H."/>
            <person name="O'Toole P.W."/>
        </authorList>
    </citation>
    <scope>NUCLEOTIDE SEQUENCE [LARGE SCALE GENOMIC DNA]</scope>
    <source>
        <strain evidence="11 12">DSM 18933</strain>
    </source>
</reference>
<feature type="transmembrane region" description="Helical" evidence="10">
    <location>
        <begin position="69"/>
        <end position="90"/>
    </location>
</feature>
<dbReference type="STRING" id="1423755.FC40_GL000328"/>
<dbReference type="GO" id="GO:0005886">
    <property type="term" value="C:plasma membrane"/>
    <property type="evidence" value="ECO:0007669"/>
    <property type="project" value="UniProtKB-SubCell"/>
</dbReference>
<dbReference type="Gene3D" id="1.10.1200.120">
    <property type="entry name" value="Large-conductance mechanosensitive channel, MscL, domain 1"/>
    <property type="match status" value="1"/>
</dbReference>
<evidence type="ECO:0000256" key="2">
    <source>
        <dbReference type="ARBA" id="ARBA00007254"/>
    </source>
</evidence>
<dbReference type="SUPFAM" id="SSF81330">
    <property type="entry name" value="Gated mechanosensitive channel"/>
    <property type="match status" value="1"/>
</dbReference>
<evidence type="ECO:0000256" key="10">
    <source>
        <dbReference type="HAMAP-Rule" id="MF_00115"/>
    </source>
</evidence>
<evidence type="ECO:0000313" key="11">
    <source>
        <dbReference type="EMBL" id="KRM20164.1"/>
    </source>
</evidence>
<keyword evidence="8 10" id="KW-0472">Membrane</keyword>
<organism evidence="11 12">
    <name type="scientific">Ligilactobacillus hayakitensis DSM 18933 = JCM 14209</name>
    <dbReference type="NCBI Taxonomy" id="1423755"/>
    <lineage>
        <taxon>Bacteria</taxon>
        <taxon>Bacillati</taxon>
        <taxon>Bacillota</taxon>
        <taxon>Bacilli</taxon>
        <taxon>Lactobacillales</taxon>
        <taxon>Lactobacillaceae</taxon>
        <taxon>Ligilactobacillus</taxon>
    </lineage>
</organism>
<gene>
    <name evidence="10" type="primary">mscL</name>
    <name evidence="11" type="ORF">FC40_GL000328</name>
</gene>
<comment type="caution">
    <text evidence="11">The sequence shown here is derived from an EMBL/GenBank/DDBJ whole genome shotgun (WGS) entry which is preliminary data.</text>
</comment>
<evidence type="ECO:0000256" key="4">
    <source>
        <dbReference type="ARBA" id="ARBA00022475"/>
    </source>
</evidence>
<dbReference type="HAMAP" id="MF_00115">
    <property type="entry name" value="MscL"/>
    <property type="match status" value="1"/>
</dbReference>
<dbReference type="InterPro" id="IPR019823">
    <property type="entry name" value="Mechanosensitive_channel_CS"/>
</dbReference>
<name>A0A0R1WVV0_9LACO</name>
<keyword evidence="12" id="KW-1185">Reference proteome</keyword>
<evidence type="ECO:0000256" key="3">
    <source>
        <dbReference type="ARBA" id="ARBA00022448"/>
    </source>
</evidence>
<dbReference type="InterPro" id="IPR036019">
    <property type="entry name" value="MscL_channel"/>
</dbReference>
<keyword evidence="9 10" id="KW-0407">Ion channel</keyword>
<comment type="function">
    <text evidence="10">Channel that opens in response to stretch forces in the membrane lipid bilayer. May participate in the regulation of osmotic pressure changes within the cell.</text>
</comment>
<keyword evidence="5 10" id="KW-0812">Transmembrane</keyword>
<keyword evidence="4 10" id="KW-1003">Cell membrane</keyword>
<keyword evidence="6 10" id="KW-1133">Transmembrane helix</keyword>
<dbReference type="PANTHER" id="PTHR30266:SF2">
    <property type="entry name" value="LARGE-CONDUCTANCE MECHANOSENSITIVE CHANNEL"/>
    <property type="match status" value="1"/>
</dbReference>
<dbReference type="PRINTS" id="PR01264">
    <property type="entry name" value="MECHCHANNEL"/>
</dbReference>
<evidence type="ECO:0000256" key="1">
    <source>
        <dbReference type="ARBA" id="ARBA00004651"/>
    </source>
</evidence>
<dbReference type="Pfam" id="PF01741">
    <property type="entry name" value="MscL"/>
    <property type="match status" value="1"/>
</dbReference>
<dbReference type="InterPro" id="IPR001185">
    <property type="entry name" value="MS_channel"/>
</dbReference>
<comment type="subcellular location">
    <subcellularLocation>
        <location evidence="1 10">Cell membrane</location>
        <topology evidence="1 10">Multi-pass membrane protein</topology>
    </subcellularLocation>
</comment>
<keyword evidence="7 10" id="KW-0406">Ion transport</keyword>
<keyword evidence="3 10" id="KW-0813">Transport</keyword>
<accession>A0A0R1WVV0</accession>
<evidence type="ECO:0000256" key="6">
    <source>
        <dbReference type="ARBA" id="ARBA00022989"/>
    </source>
</evidence>
<dbReference type="PROSITE" id="PS01327">
    <property type="entry name" value="MSCL"/>
    <property type="match status" value="1"/>
</dbReference>
<dbReference type="GO" id="GO:0008381">
    <property type="term" value="F:mechanosensitive monoatomic ion channel activity"/>
    <property type="evidence" value="ECO:0007669"/>
    <property type="project" value="UniProtKB-UniRule"/>
</dbReference>
<evidence type="ECO:0000313" key="12">
    <source>
        <dbReference type="Proteomes" id="UP000051054"/>
    </source>
</evidence>
<comment type="similarity">
    <text evidence="2 10">Belongs to the MscL family.</text>
</comment>
<dbReference type="NCBIfam" id="TIGR00220">
    <property type="entry name" value="mscL"/>
    <property type="match status" value="1"/>
</dbReference>